<dbReference type="Proteomes" id="UP000294721">
    <property type="component" value="Unassembled WGS sequence"/>
</dbReference>
<dbReference type="InterPro" id="IPR036388">
    <property type="entry name" value="WH-like_DNA-bd_sf"/>
</dbReference>
<dbReference type="InterPro" id="IPR005119">
    <property type="entry name" value="LysR_subst-bd"/>
</dbReference>
<accession>A0AAE9GZE2</accession>
<keyword evidence="3 6" id="KW-0238">DNA-binding</keyword>
<dbReference type="KEGG" id="usu:LVJ78_02025"/>
<evidence type="ECO:0000313" key="6">
    <source>
        <dbReference type="EMBL" id="TCP00359.1"/>
    </source>
</evidence>
<dbReference type="InterPro" id="IPR058163">
    <property type="entry name" value="LysR-type_TF_proteobact-type"/>
</dbReference>
<reference evidence="7" key="2">
    <citation type="submission" date="2021-12" db="EMBL/GenBank/DDBJ databases">
        <authorList>
            <person name="Veyrier F.J."/>
        </authorList>
    </citation>
    <scope>NUCLEOTIDE SEQUENCE</scope>
    <source>
        <strain evidence="7">1258/02</strain>
    </source>
</reference>
<dbReference type="InterPro" id="IPR036390">
    <property type="entry name" value="WH_DNA-bd_sf"/>
</dbReference>
<dbReference type="SUPFAM" id="SSF46785">
    <property type="entry name" value="Winged helix' DNA-binding domain"/>
    <property type="match status" value="1"/>
</dbReference>
<proteinExistence type="inferred from homology"/>
<dbReference type="InterPro" id="IPR000847">
    <property type="entry name" value="LysR_HTH_N"/>
</dbReference>
<dbReference type="CDD" id="cd08474">
    <property type="entry name" value="PBP2_CrgA_like_5"/>
    <property type="match status" value="1"/>
</dbReference>
<keyword evidence="8" id="KW-1185">Reference proteome</keyword>
<dbReference type="Pfam" id="PF03466">
    <property type="entry name" value="LysR_substrate"/>
    <property type="match status" value="1"/>
</dbReference>
<evidence type="ECO:0000313" key="9">
    <source>
        <dbReference type="Proteomes" id="UP000829756"/>
    </source>
</evidence>
<feature type="domain" description="HTH lysR-type" evidence="5">
    <location>
        <begin position="9"/>
        <end position="61"/>
    </location>
</feature>
<dbReference type="Proteomes" id="UP000829756">
    <property type="component" value="Chromosome"/>
</dbReference>
<name>A0AAE9GZE2_9NEIS</name>
<dbReference type="AlphaFoldDB" id="A0AAE9GZE2"/>
<dbReference type="PROSITE" id="PS50931">
    <property type="entry name" value="HTH_LYSR"/>
    <property type="match status" value="1"/>
</dbReference>
<dbReference type="Gene3D" id="1.10.10.10">
    <property type="entry name" value="Winged helix-like DNA-binding domain superfamily/Winged helix DNA-binding domain"/>
    <property type="match status" value="1"/>
</dbReference>
<dbReference type="PANTHER" id="PTHR30537">
    <property type="entry name" value="HTH-TYPE TRANSCRIPTIONAL REGULATOR"/>
    <property type="match status" value="1"/>
</dbReference>
<evidence type="ECO:0000256" key="2">
    <source>
        <dbReference type="ARBA" id="ARBA00023015"/>
    </source>
</evidence>
<evidence type="ECO:0000259" key="5">
    <source>
        <dbReference type="PROSITE" id="PS50931"/>
    </source>
</evidence>
<dbReference type="Gene3D" id="3.40.190.290">
    <property type="match status" value="1"/>
</dbReference>
<dbReference type="Pfam" id="PF00126">
    <property type="entry name" value="HTH_1"/>
    <property type="match status" value="1"/>
</dbReference>
<evidence type="ECO:0000256" key="1">
    <source>
        <dbReference type="ARBA" id="ARBA00009437"/>
    </source>
</evidence>
<protein>
    <submittedName>
        <fullName evidence="6">DNA-binding transcriptional LysR family regulator</fullName>
    </submittedName>
    <submittedName>
        <fullName evidence="7">LysR family transcriptional regulator</fullName>
    </submittedName>
</protein>
<gene>
    <name evidence="6" type="ORF">EV680_1385</name>
    <name evidence="7" type="ORF">LVJ78_02025</name>
</gene>
<sequence length="302" mass="33504">MQKTGLFELQIVMTVAEMGGFRAAAVELDMSPSALSHAVNNLEAKLGVRLFNRTTRSVALSKAGEQFLARVKPALQEIRDAMSEANDSSDTLSGTLRLNIAERAAEEMLQPVIIEYLRRYPQMHIDLVTDARLIDIVADGFDVGFRLAEAVPQDMVSVRLGPDVRLLVVCSPDYLARQNAVPQTPHDLLSHACIRYRFTSGKLYRWEFERDGKSVVLDVGGPLTLDSPLLMAEAALHGVGIAYVYEGYVCEHLQSGRLVQLLPDWTPVYDGLCLYYPRQRHITAALRAFIDLAKEARGAFAV</sequence>
<dbReference type="EMBL" id="SLXE01000038">
    <property type="protein sequence ID" value="TCP00359.1"/>
    <property type="molecule type" value="Genomic_DNA"/>
</dbReference>
<dbReference type="GO" id="GO:0006351">
    <property type="term" value="P:DNA-templated transcription"/>
    <property type="evidence" value="ECO:0007669"/>
    <property type="project" value="TreeGrafter"/>
</dbReference>
<organism evidence="7 9">
    <name type="scientific">Uruburuella suis</name>
    <dbReference type="NCBI Taxonomy" id="252130"/>
    <lineage>
        <taxon>Bacteria</taxon>
        <taxon>Pseudomonadati</taxon>
        <taxon>Pseudomonadota</taxon>
        <taxon>Betaproteobacteria</taxon>
        <taxon>Neisseriales</taxon>
        <taxon>Neisseriaceae</taxon>
        <taxon>Uruburuella</taxon>
    </lineage>
</organism>
<dbReference type="SUPFAM" id="SSF53850">
    <property type="entry name" value="Periplasmic binding protein-like II"/>
    <property type="match status" value="1"/>
</dbReference>
<dbReference type="GO" id="GO:0003700">
    <property type="term" value="F:DNA-binding transcription factor activity"/>
    <property type="evidence" value="ECO:0007669"/>
    <property type="project" value="InterPro"/>
</dbReference>
<evidence type="ECO:0000313" key="8">
    <source>
        <dbReference type="Proteomes" id="UP000294721"/>
    </source>
</evidence>
<keyword evidence="4" id="KW-0804">Transcription</keyword>
<comment type="similarity">
    <text evidence="1">Belongs to the LysR transcriptional regulatory family.</text>
</comment>
<evidence type="ECO:0000313" key="7">
    <source>
        <dbReference type="EMBL" id="UOO79826.1"/>
    </source>
</evidence>
<dbReference type="PANTHER" id="PTHR30537:SF1">
    <property type="entry name" value="HTH-TYPE TRANSCRIPTIONAL REGULATOR PGRR"/>
    <property type="match status" value="1"/>
</dbReference>
<dbReference type="GO" id="GO:0043565">
    <property type="term" value="F:sequence-specific DNA binding"/>
    <property type="evidence" value="ECO:0007669"/>
    <property type="project" value="TreeGrafter"/>
</dbReference>
<reference evidence="7" key="3">
    <citation type="journal article" date="2022" name="Res Sq">
        <title>Evolution of multicellular longitudinally dividing oral cavity symbionts (Neisseriaceae).</title>
        <authorList>
            <person name="Nyongesa S."/>
            <person name="Weber P."/>
            <person name="Bernet E."/>
            <person name="Pullido F."/>
            <person name="Nieckarz M."/>
            <person name="Delaby M."/>
            <person name="Nieves C."/>
            <person name="Viehboeck T."/>
            <person name="Krause N."/>
            <person name="Rivera-Millot A."/>
            <person name="Nakamura A."/>
            <person name="Vischer N."/>
            <person name="VanNieuwenhze M."/>
            <person name="Brun Y."/>
            <person name="Cava F."/>
            <person name="Bulgheresi S."/>
            <person name="Veyrier F."/>
        </authorList>
    </citation>
    <scope>NUCLEOTIDE SEQUENCE</scope>
    <source>
        <strain evidence="7">1258/02</strain>
    </source>
</reference>
<reference evidence="6 8" key="1">
    <citation type="submission" date="2019-03" db="EMBL/GenBank/DDBJ databases">
        <title>Genomic Encyclopedia of Type Strains, Phase IV (KMG-IV): sequencing the most valuable type-strain genomes for metagenomic binning, comparative biology and taxonomic classification.</title>
        <authorList>
            <person name="Goeker M."/>
        </authorList>
    </citation>
    <scope>NUCLEOTIDE SEQUENCE [LARGE SCALE GENOMIC DNA]</scope>
    <source>
        <strain evidence="6 8">DSM 17474</strain>
    </source>
</reference>
<dbReference type="EMBL" id="CP091507">
    <property type="protein sequence ID" value="UOO79826.1"/>
    <property type="molecule type" value="Genomic_DNA"/>
</dbReference>
<evidence type="ECO:0000256" key="4">
    <source>
        <dbReference type="ARBA" id="ARBA00023163"/>
    </source>
</evidence>
<dbReference type="FunFam" id="1.10.10.10:FF:000001">
    <property type="entry name" value="LysR family transcriptional regulator"/>
    <property type="match status" value="1"/>
</dbReference>
<evidence type="ECO:0000256" key="3">
    <source>
        <dbReference type="ARBA" id="ARBA00023125"/>
    </source>
</evidence>
<keyword evidence="2" id="KW-0805">Transcription regulation</keyword>
<dbReference type="RefSeq" id="WP_132954744.1">
    <property type="nucleotide sequence ID" value="NZ_CP091507.1"/>
</dbReference>